<feature type="region of interest" description="Disordered" evidence="1">
    <location>
        <begin position="1"/>
        <end position="32"/>
    </location>
</feature>
<proteinExistence type="predicted"/>
<keyword evidence="3" id="KW-1185">Reference proteome</keyword>
<dbReference type="OrthoDB" id="412788at2759"/>
<dbReference type="Proteomes" id="UP000053820">
    <property type="component" value="Unassembled WGS sequence"/>
</dbReference>
<evidence type="ECO:0000256" key="1">
    <source>
        <dbReference type="SAM" id="MobiDB-lite"/>
    </source>
</evidence>
<dbReference type="AlphaFoldDB" id="A0A0C9W7E8"/>
<sequence length="65" mass="7378">MSSSNNYATTGELNYFLAPPDGSRPYTNINHDPKTGKLQVNWLEDGHVVNIENIRGHEDEYKLDT</sequence>
<accession>A0A0C9W7E8</accession>
<name>A0A0C9W7E8_9AGAM</name>
<feature type="compositionally biased region" description="Polar residues" evidence="1">
    <location>
        <begin position="1"/>
        <end position="12"/>
    </location>
</feature>
<dbReference type="HOGENOM" id="CLU_2873831_0_0_1"/>
<gene>
    <name evidence="2" type="ORF">HYDPIDRAFT_34268</name>
</gene>
<dbReference type="EMBL" id="KN839950">
    <property type="protein sequence ID" value="KIJ58347.1"/>
    <property type="molecule type" value="Genomic_DNA"/>
</dbReference>
<protein>
    <submittedName>
        <fullName evidence="2">Uncharacterized protein</fullName>
    </submittedName>
</protein>
<feature type="non-terminal residue" evidence="2">
    <location>
        <position position="65"/>
    </location>
</feature>
<evidence type="ECO:0000313" key="2">
    <source>
        <dbReference type="EMBL" id="KIJ58347.1"/>
    </source>
</evidence>
<organism evidence="2 3">
    <name type="scientific">Hydnomerulius pinastri MD-312</name>
    <dbReference type="NCBI Taxonomy" id="994086"/>
    <lineage>
        <taxon>Eukaryota</taxon>
        <taxon>Fungi</taxon>
        <taxon>Dikarya</taxon>
        <taxon>Basidiomycota</taxon>
        <taxon>Agaricomycotina</taxon>
        <taxon>Agaricomycetes</taxon>
        <taxon>Agaricomycetidae</taxon>
        <taxon>Boletales</taxon>
        <taxon>Boletales incertae sedis</taxon>
        <taxon>Leucogyrophana</taxon>
    </lineage>
</organism>
<reference evidence="2 3" key="1">
    <citation type="submission" date="2014-04" db="EMBL/GenBank/DDBJ databases">
        <title>Evolutionary Origins and Diversification of the Mycorrhizal Mutualists.</title>
        <authorList>
            <consortium name="DOE Joint Genome Institute"/>
            <consortium name="Mycorrhizal Genomics Consortium"/>
            <person name="Kohler A."/>
            <person name="Kuo A."/>
            <person name="Nagy L.G."/>
            <person name="Floudas D."/>
            <person name="Copeland A."/>
            <person name="Barry K.W."/>
            <person name="Cichocki N."/>
            <person name="Veneault-Fourrey C."/>
            <person name="LaButti K."/>
            <person name="Lindquist E.A."/>
            <person name="Lipzen A."/>
            <person name="Lundell T."/>
            <person name="Morin E."/>
            <person name="Murat C."/>
            <person name="Riley R."/>
            <person name="Ohm R."/>
            <person name="Sun H."/>
            <person name="Tunlid A."/>
            <person name="Henrissat B."/>
            <person name="Grigoriev I.V."/>
            <person name="Hibbett D.S."/>
            <person name="Martin F."/>
        </authorList>
    </citation>
    <scope>NUCLEOTIDE SEQUENCE [LARGE SCALE GENOMIC DNA]</scope>
    <source>
        <strain evidence="2 3">MD-312</strain>
    </source>
</reference>
<evidence type="ECO:0000313" key="3">
    <source>
        <dbReference type="Proteomes" id="UP000053820"/>
    </source>
</evidence>